<dbReference type="AlphaFoldDB" id="A0A6A6WWC1"/>
<feature type="compositionally biased region" description="Polar residues" evidence="1">
    <location>
        <begin position="83"/>
        <end position="96"/>
    </location>
</feature>
<gene>
    <name evidence="2" type="ORF">K505DRAFT_366678</name>
</gene>
<dbReference type="EMBL" id="MU002237">
    <property type="protein sequence ID" value="KAF2788211.1"/>
    <property type="molecule type" value="Genomic_DNA"/>
</dbReference>
<feature type="region of interest" description="Disordered" evidence="1">
    <location>
        <begin position="83"/>
        <end position="171"/>
    </location>
</feature>
<protein>
    <submittedName>
        <fullName evidence="2">Uncharacterized protein</fullName>
    </submittedName>
</protein>
<evidence type="ECO:0000313" key="3">
    <source>
        <dbReference type="Proteomes" id="UP000799757"/>
    </source>
</evidence>
<name>A0A6A6WWC1_9PLEO</name>
<evidence type="ECO:0000313" key="2">
    <source>
        <dbReference type="EMBL" id="KAF2788211.1"/>
    </source>
</evidence>
<feature type="region of interest" description="Disordered" evidence="1">
    <location>
        <begin position="190"/>
        <end position="230"/>
    </location>
</feature>
<organism evidence="2 3">
    <name type="scientific">Melanomma pulvis-pyrius CBS 109.77</name>
    <dbReference type="NCBI Taxonomy" id="1314802"/>
    <lineage>
        <taxon>Eukaryota</taxon>
        <taxon>Fungi</taxon>
        <taxon>Dikarya</taxon>
        <taxon>Ascomycota</taxon>
        <taxon>Pezizomycotina</taxon>
        <taxon>Dothideomycetes</taxon>
        <taxon>Pleosporomycetidae</taxon>
        <taxon>Pleosporales</taxon>
        <taxon>Melanommataceae</taxon>
        <taxon>Melanomma</taxon>
    </lineage>
</organism>
<feature type="compositionally biased region" description="Basic and acidic residues" evidence="1">
    <location>
        <begin position="130"/>
        <end position="154"/>
    </location>
</feature>
<keyword evidence="3" id="KW-1185">Reference proteome</keyword>
<feature type="compositionally biased region" description="Polar residues" evidence="1">
    <location>
        <begin position="199"/>
        <end position="208"/>
    </location>
</feature>
<proteinExistence type="predicted"/>
<sequence>MAPKAKTITISGPFDARHVGGIGIPGVTNPVGGIQQSYTSIQPDLIPTHSFAATGTSEITKPKRANTIASTLSRPSLHLKTSISRLRARSSSNSPDTYRRRERDSLQEEDKENEVDMSTASLRKKPSISRLRERAKSNPADQARRQRSLERDTIPEAAPAAPAAVEKQLPPLRLRSSMSRMVLKTTTINLQDHSHRHQQQVQPSQTQIEPPRTVPAKKQPPTRPKRADSGTAIDFTHVSREERPMGFKEIIAVSSFEQRMALYKKTREYWATADHGLDEWVGKAGTRRPMASLA</sequence>
<accession>A0A6A6WWC1</accession>
<reference evidence="2" key="1">
    <citation type="journal article" date="2020" name="Stud. Mycol.">
        <title>101 Dothideomycetes genomes: a test case for predicting lifestyles and emergence of pathogens.</title>
        <authorList>
            <person name="Haridas S."/>
            <person name="Albert R."/>
            <person name="Binder M."/>
            <person name="Bloem J."/>
            <person name="Labutti K."/>
            <person name="Salamov A."/>
            <person name="Andreopoulos B."/>
            <person name="Baker S."/>
            <person name="Barry K."/>
            <person name="Bills G."/>
            <person name="Bluhm B."/>
            <person name="Cannon C."/>
            <person name="Castanera R."/>
            <person name="Culley D."/>
            <person name="Daum C."/>
            <person name="Ezra D."/>
            <person name="Gonzalez J."/>
            <person name="Henrissat B."/>
            <person name="Kuo A."/>
            <person name="Liang C."/>
            <person name="Lipzen A."/>
            <person name="Lutzoni F."/>
            <person name="Magnuson J."/>
            <person name="Mondo S."/>
            <person name="Nolan M."/>
            <person name="Ohm R."/>
            <person name="Pangilinan J."/>
            <person name="Park H.-J."/>
            <person name="Ramirez L."/>
            <person name="Alfaro M."/>
            <person name="Sun H."/>
            <person name="Tritt A."/>
            <person name="Yoshinaga Y."/>
            <person name="Zwiers L.-H."/>
            <person name="Turgeon B."/>
            <person name="Goodwin S."/>
            <person name="Spatafora J."/>
            <person name="Crous P."/>
            <person name="Grigoriev I."/>
        </authorList>
    </citation>
    <scope>NUCLEOTIDE SEQUENCE</scope>
    <source>
        <strain evidence="2">CBS 109.77</strain>
    </source>
</reference>
<evidence type="ECO:0000256" key="1">
    <source>
        <dbReference type="SAM" id="MobiDB-lite"/>
    </source>
</evidence>
<dbReference type="Proteomes" id="UP000799757">
    <property type="component" value="Unassembled WGS sequence"/>
</dbReference>
<dbReference type="OrthoDB" id="5151921at2759"/>
<feature type="compositionally biased region" description="Basic and acidic residues" evidence="1">
    <location>
        <begin position="97"/>
        <end position="108"/>
    </location>
</feature>